<feature type="compositionally biased region" description="Polar residues" evidence="1">
    <location>
        <begin position="202"/>
        <end position="218"/>
    </location>
</feature>
<dbReference type="EMBL" id="CADEAL010000329">
    <property type="protein sequence ID" value="CAB1418513.1"/>
    <property type="molecule type" value="Genomic_DNA"/>
</dbReference>
<feature type="region of interest" description="Disordered" evidence="1">
    <location>
        <begin position="1"/>
        <end position="32"/>
    </location>
</feature>
<dbReference type="AlphaFoldDB" id="A0A9N7TVM3"/>
<accession>A0A9N7TVM3</accession>
<keyword evidence="3" id="KW-1185">Reference proteome</keyword>
<evidence type="ECO:0000313" key="2">
    <source>
        <dbReference type="EMBL" id="CAB1418513.1"/>
    </source>
</evidence>
<protein>
    <submittedName>
        <fullName evidence="2">Uncharacterized protein</fullName>
    </submittedName>
</protein>
<feature type="compositionally biased region" description="Basic and acidic residues" evidence="1">
    <location>
        <begin position="149"/>
        <end position="162"/>
    </location>
</feature>
<proteinExistence type="predicted"/>
<feature type="region of interest" description="Disordered" evidence="1">
    <location>
        <begin position="145"/>
        <end position="254"/>
    </location>
</feature>
<comment type="caution">
    <text evidence="2">The sequence shown here is derived from an EMBL/GenBank/DDBJ whole genome shotgun (WGS) entry which is preliminary data.</text>
</comment>
<sequence length="338" mass="37490">MLAALQGTDPRERSTVYTQHAISTAKPPPEAEYREALRPPRLVATSPCVTGFLLTAITTSAQHVTQSSFLSTKLLLVLLPQLRWTFLPCFFPSVTVEAIIILPTTHRATEDESGDKHSNFKEPLKGPVISTWLVTVLLKSYVTSKHPRNNAERPRSCRDRHSLTQPALWQRQAGREPGARGQGHLERRDKLKEPLEKRPPLNNHNNTSTRAPVIQGSQAGRKREKWHHCSLPTGTKKPLRQRKSWQEAGTKSEENKSVALTHWALLWPDPSLILHSTSIAEDFTVSHQQLGLRTRDPLTEGRDDISTCSPPFNPCPHIVMGVVSVAGGAGSDQVPGSV</sequence>
<reference evidence="2" key="1">
    <citation type="submission" date="2020-03" db="EMBL/GenBank/DDBJ databases">
        <authorList>
            <person name="Weist P."/>
        </authorList>
    </citation>
    <scope>NUCLEOTIDE SEQUENCE</scope>
</reference>
<evidence type="ECO:0000256" key="1">
    <source>
        <dbReference type="SAM" id="MobiDB-lite"/>
    </source>
</evidence>
<organism evidence="2 3">
    <name type="scientific">Pleuronectes platessa</name>
    <name type="common">European plaice</name>
    <dbReference type="NCBI Taxonomy" id="8262"/>
    <lineage>
        <taxon>Eukaryota</taxon>
        <taxon>Metazoa</taxon>
        <taxon>Chordata</taxon>
        <taxon>Craniata</taxon>
        <taxon>Vertebrata</taxon>
        <taxon>Euteleostomi</taxon>
        <taxon>Actinopterygii</taxon>
        <taxon>Neopterygii</taxon>
        <taxon>Teleostei</taxon>
        <taxon>Neoteleostei</taxon>
        <taxon>Acanthomorphata</taxon>
        <taxon>Carangaria</taxon>
        <taxon>Pleuronectiformes</taxon>
        <taxon>Pleuronectoidei</taxon>
        <taxon>Pleuronectidae</taxon>
        <taxon>Pleuronectes</taxon>
    </lineage>
</organism>
<feature type="compositionally biased region" description="Basic and acidic residues" evidence="1">
    <location>
        <begin position="173"/>
        <end position="199"/>
    </location>
</feature>
<dbReference type="Proteomes" id="UP001153269">
    <property type="component" value="Unassembled WGS sequence"/>
</dbReference>
<evidence type="ECO:0000313" key="3">
    <source>
        <dbReference type="Proteomes" id="UP001153269"/>
    </source>
</evidence>
<gene>
    <name evidence="2" type="ORF">PLEPLA_LOCUS6339</name>
</gene>
<name>A0A9N7TVM3_PLEPL</name>